<organism evidence="8 9">
    <name type="scientific">Olea europaea subsp. europaea</name>
    <dbReference type="NCBI Taxonomy" id="158383"/>
    <lineage>
        <taxon>Eukaryota</taxon>
        <taxon>Viridiplantae</taxon>
        <taxon>Streptophyta</taxon>
        <taxon>Embryophyta</taxon>
        <taxon>Tracheophyta</taxon>
        <taxon>Spermatophyta</taxon>
        <taxon>Magnoliopsida</taxon>
        <taxon>eudicotyledons</taxon>
        <taxon>Gunneridae</taxon>
        <taxon>Pentapetalae</taxon>
        <taxon>asterids</taxon>
        <taxon>lamiids</taxon>
        <taxon>Lamiales</taxon>
        <taxon>Oleaceae</taxon>
        <taxon>Oleeae</taxon>
        <taxon>Olea</taxon>
    </lineage>
</organism>
<reference evidence="8 9" key="1">
    <citation type="submission" date="2019-12" db="EMBL/GenBank/DDBJ databases">
        <authorList>
            <person name="Alioto T."/>
            <person name="Alioto T."/>
            <person name="Gomez Garrido J."/>
        </authorList>
    </citation>
    <scope>NUCLEOTIDE SEQUENCE [LARGE SCALE GENOMIC DNA]</scope>
</reference>
<evidence type="ECO:0000256" key="2">
    <source>
        <dbReference type="ARBA" id="ARBA00023015"/>
    </source>
</evidence>
<dbReference type="Proteomes" id="UP000594638">
    <property type="component" value="Unassembled WGS sequence"/>
</dbReference>
<evidence type="ECO:0000256" key="3">
    <source>
        <dbReference type="ARBA" id="ARBA00023125"/>
    </source>
</evidence>
<dbReference type="SUPFAM" id="SSF54171">
    <property type="entry name" value="DNA-binding domain"/>
    <property type="match status" value="1"/>
</dbReference>
<evidence type="ECO:0000256" key="1">
    <source>
        <dbReference type="ARBA" id="ARBA00004123"/>
    </source>
</evidence>
<dbReference type="PANTHER" id="PTHR12396:SF46">
    <property type="entry name" value="METHYL-CPG-BINDING DOMAIN-CONTAINING PROTEIN 6"/>
    <property type="match status" value="1"/>
</dbReference>
<keyword evidence="3" id="KW-0238">DNA-binding</keyword>
<dbReference type="Gramene" id="OE9A007632T1">
    <property type="protein sequence ID" value="OE9A007632C1"/>
    <property type="gene ID" value="OE9A007632"/>
</dbReference>
<sequence>MSENESPSSPVPTQDLAANPIPFDPNNDIGDVILPDPLLDSGSFIDAGQNEAEPVTPPNEQHQPTSEDEQGSGSGIAAEPISVAAPADGSAGSTRPPMKRNLEEMSKRPSWLPETWTIDLRVRSSGATAGSIDRYYRDPSGKKFRSKNEVMHFLETGNKIKRKPNDGEATPSKSPESKKPKKSASKRKKSEALKFDFENPPSAVSWICTNAPEETWTAKVDNKRVAESRQREWATAFQHVTQSKANERSSN</sequence>
<keyword evidence="9" id="KW-1185">Reference proteome</keyword>
<dbReference type="EMBL" id="CACTIH010001900">
    <property type="protein sequence ID" value="CAA2968164.1"/>
    <property type="molecule type" value="Genomic_DNA"/>
</dbReference>
<dbReference type="Gramene" id="OE9A007632T2">
    <property type="protein sequence ID" value="OE9A007632C2"/>
    <property type="gene ID" value="OE9A007632"/>
</dbReference>
<gene>
    <name evidence="8" type="ORF">OLEA9_A007632</name>
</gene>
<evidence type="ECO:0000256" key="5">
    <source>
        <dbReference type="ARBA" id="ARBA00023242"/>
    </source>
</evidence>
<dbReference type="Pfam" id="PF01429">
    <property type="entry name" value="MBD"/>
    <property type="match status" value="1"/>
</dbReference>
<evidence type="ECO:0000256" key="6">
    <source>
        <dbReference type="SAM" id="MobiDB-lite"/>
    </source>
</evidence>
<dbReference type="PANTHER" id="PTHR12396">
    <property type="entry name" value="METHYL-CPG BINDING PROTEIN, MBD"/>
    <property type="match status" value="1"/>
</dbReference>
<evidence type="ECO:0000256" key="4">
    <source>
        <dbReference type="ARBA" id="ARBA00023163"/>
    </source>
</evidence>
<keyword evidence="4" id="KW-0804">Transcription</keyword>
<proteinExistence type="predicted"/>
<dbReference type="PROSITE" id="PS50982">
    <property type="entry name" value="MBD"/>
    <property type="match status" value="1"/>
</dbReference>
<dbReference type="SMART" id="SM00391">
    <property type="entry name" value="MBD"/>
    <property type="match status" value="1"/>
</dbReference>
<dbReference type="InterPro" id="IPR001739">
    <property type="entry name" value="Methyl_CpG_DNA-bd"/>
</dbReference>
<dbReference type="InterPro" id="IPR016177">
    <property type="entry name" value="DNA-bd_dom_sf"/>
</dbReference>
<evidence type="ECO:0000313" key="8">
    <source>
        <dbReference type="EMBL" id="CAA2968164.1"/>
    </source>
</evidence>
<accession>A0A8S0QMR3</accession>
<feature type="compositionally biased region" description="Basic residues" evidence="6">
    <location>
        <begin position="179"/>
        <end position="189"/>
    </location>
</feature>
<evidence type="ECO:0000313" key="9">
    <source>
        <dbReference type="Proteomes" id="UP000594638"/>
    </source>
</evidence>
<feature type="compositionally biased region" description="Polar residues" evidence="6">
    <location>
        <begin position="1"/>
        <end position="12"/>
    </location>
</feature>
<feature type="compositionally biased region" description="Basic and acidic residues" evidence="6">
    <location>
        <begin position="134"/>
        <end position="152"/>
    </location>
</feature>
<name>A0A8S0QMR3_OLEEU</name>
<feature type="domain" description="MBD" evidence="7">
    <location>
        <begin position="102"/>
        <end position="174"/>
    </location>
</feature>
<comment type="subcellular location">
    <subcellularLocation>
        <location evidence="1">Nucleus</location>
    </subcellularLocation>
</comment>
<dbReference type="AlphaFoldDB" id="A0A8S0QMR3"/>
<feature type="region of interest" description="Disordered" evidence="6">
    <location>
        <begin position="1"/>
        <end position="195"/>
    </location>
</feature>
<evidence type="ECO:0000259" key="7">
    <source>
        <dbReference type="PROSITE" id="PS50982"/>
    </source>
</evidence>
<dbReference type="Gene3D" id="3.30.890.10">
    <property type="entry name" value="Methyl-cpg-binding Protein 2, Chain A"/>
    <property type="match status" value="1"/>
</dbReference>
<protein>
    <submittedName>
        <fullName evidence="8">Methyl- -binding domain-containing 5-like</fullName>
    </submittedName>
</protein>
<dbReference type="OrthoDB" id="10072024at2759"/>
<keyword evidence="5" id="KW-0539">Nucleus</keyword>
<keyword evidence="2" id="KW-0805">Transcription regulation</keyword>
<dbReference type="GO" id="GO:0003677">
    <property type="term" value="F:DNA binding"/>
    <property type="evidence" value="ECO:0007669"/>
    <property type="project" value="UniProtKB-KW"/>
</dbReference>
<dbReference type="GO" id="GO:0005634">
    <property type="term" value="C:nucleus"/>
    <property type="evidence" value="ECO:0007669"/>
    <property type="project" value="UniProtKB-SubCell"/>
</dbReference>
<comment type="caution">
    <text evidence="8">The sequence shown here is derived from an EMBL/GenBank/DDBJ whole genome shotgun (WGS) entry which is preliminary data.</text>
</comment>